<dbReference type="AlphaFoldDB" id="A0A9W8AW65"/>
<keyword evidence="3" id="KW-1185">Reference proteome</keyword>
<gene>
    <name evidence="2" type="ORF">H4R34_005875</name>
</gene>
<organism evidence="2 3">
    <name type="scientific">Dimargaris verticillata</name>
    <dbReference type="NCBI Taxonomy" id="2761393"/>
    <lineage>
        <taxon>Eukaryota</taxon>
        <taxon>Fungi</taxon>
        <taxon>Fungi incertae sedis</taxon>
        <taxon>Zoopagomycota</taxon>
        <taxon>Kickxellomycotina</taxon>
        <taxon>Dimargaritomycetes</taxon>
        <taxon>Dimargaritales</taxon>
        <taxon>Dimargaritaceae</taxon>
        <taxon>Dimargaris</taxon>
    </lineage>
</organism>
<name>A0A9W8AW65_9FUNG</name>
<feature type="compositionally biased region" description="Low complexity" evidence="1">
    <location>
        <begin position="76"/>
        <end position="87"/>
    </location>
</feature>
<protein>
    <submittedName>
        <fullName evidence="2">Uncharacterized protein</fullName>
    </submittedName>
</protein>
<proteinExistence type="predicted"/>
<evidence type="ECO:0000256" key="1">
    <source>
        <dbReference type="SAM" id="MobiDB-lite"/>
    </source>
</evidence>
<accession>A0A9W8AW65</accession>
<feature type="compositionally biased region" description="Basic residues" evidence="1">
    <location>
        <begin position="1"/>
        <end position="10"/>
    </location>
</feature>
<reference evidence="2" key="1">
    <citation type="submission" date="2022-07" db="EMBL/GenBank/DDBJ databases">
        <title>Phylogenomic reconstructions and comparative analyses of Kickxellomycotina fungi.</title>
        <authorList>
            <person name="Reynolds N.K."/>
            <person name="Stajich J.E."/>
            <person name="Barry K."/>
            <person name="Grigoriev I.V."/>
            <person name="Crous P."/>
            <person name="Smith M.E."/>
        </authorList>
    </citation>
    <scope>NUCLEOTIDE SEQUENCE</scope>
    <source>
        <strain evidence="2">RSA 567</strain>
    </source>
</reference>
<feature type="region of interest" description="Disordered" evidence="1">
    <location>
        <begin position="151"/>
        <end position="170"/>
    </location>
</feature>
<dbReference type="EMBL" id="JANBQB010001536">
    <property type="protein sequence ID" value="KAJ1971024.1"/>
    <property type="molecule type" value="Genomic_DNA"/>
</dbReference>
<evidence type="ECO:0000313" key="3">
    <source>
        <dbReference type="Proteomes" id="UP001151582"/>
    </source>
</evidence>
<dbReference type="Proteomes" id="UP001151582">
    <property type="component" value="Unassembled WGS sequence"/>
</dbReference>
<feature type="region of interest" description="Disordered" evidence="1">
    <location>
        <begin position="59"/>
        <end position="142"/>
    </location>
</feature>
<feature type="region of interest" description="Disordered" evidence="1">
    <location>
        <begin position="1"/>
        <end position="40"/>
    </location>
</feature>
<sequence>MQALVPRRHSSMALDSAAAIRTDMPLQSLRAPTGTHRSETFIAPPSLNELFPTKSRIVVHPPDANRAGPSNPRLCADPTATNTTAPPRSQSTDSAVDVASDAQPAQPEEEKTASTRQTTPRRGFIATLFHGNSPPLAPTEDTLAAAAVDPLVSKGKRPMTMQGADETRLA</sequence>
<evidence type="ECO:0000313" key="2">
    <source>
        <dbReference type="EMBL" id="KAJ1971024.1"/>
    </source>
</evidence>
<comment type="caution">
    <text evidence="2">The sequence shown here is derived from an EMBL/GenBank/DDBJ whole genome shotgun (WGS) entry which is preliminary data.</text>
</comment>